<dbReference type="InterPro" id="IPR036249">
    <property type="entry name" value="Thioredoxin-like_sf"/>
</dbReference>
<evidence type="ECO:0000313" key="2">
    <source>
        <dbReference type="Proteomes" id="UP000257109"/>
    </source>
</evidence>
<dbReference type="SUPFAM" id="SSF52833">
    <property type="entry name" value="Thioredoxin-like"/>
    <property type="match status" value="1"/>
</dbReference>
<feature type="non-terminal residue" evidence="1">
    <location>
        <position position="1"/>
    </location>
</feature>
<evidence type="ECO:0000313" key="1">
    <source>
        <dbReference type="EMBL" id="RDX78756.1"/>
    </source>
</evidence>
<organism evidence="1 2">
    <name type="scientific">Mucuna pruriens</name>
    <name type="common">Velvet bean</name>
    <name type="synonym">Dolichos pruriens</name>
    <dbReference type="NCBI Taxonomy" id="157652"/>
    <lineage>
        <taxon>Eukaryota</taxon>
        <taxon>Viridiplantae</taxon>
        <taxon>Streptophyta</taxon>
        <taxon>Embryophyta</taxon>
        <taxon>Tracheophyta</taxon>
        <taxon>Spermatophyta</taxon>
        <taxon>Magnoliopsida</taxon>
        <taxon>eudicotyledons</taxon>
        <taxon>Gunneridae</taxon>
        <taxon>Pentapetalae</taxon>
        <taxon>rosids</taxon>
        <taxon>fabids</taxon>
        <taxon>Fabales</taxon>
        <taxon>Fabaceae</taxon>
        <taxon>Papilionoideae</taxon>
        <taxon>50 kb inversion clade</taxon>
        <taxon>NPAAA clade</taxon>
        <taxon>indigoferoid/millettioid clade</taxon>
        <taxon>Phaseoleae</taxon>
        <taxon>Mucuna</taxon>
    </lineage>
</organism>
<keyword evidence="2" id="KW-1185">Reference proteome</keyword>
<comment type="caution">
    <text evidence="1">The sequence shown here is derived from an EMBL/GenBank/DDBJ whole genome shotgun (WGS) entry which is preliminary data.</text>
</comment>
<gene>
    <name evidence="1" type="ORF">CR513_40926</name>
</gene>
<accession>A0A371FKD5</accession>
<dbReference type="AlphaFoldDB" id="A0A371FKD5"/>
<dbReference type="EMBL" id="QJKJ01008761">
    <property type="protein sequence ID" value="RDX78756.1"/>
    <property type="molecule type" value="Genomic_DNA"/>
</dbReference>
<protein>
    <submittedName>
        <fullName evidence="1">Uncharacterized protein</fullName>
    </submittedName>
</protein>
<sequence length="83" mass="9733">MDDPLQGTLGSFESTQKRINLRELTLNRSRDHKTLIQFYQSTCNPIRKNTTQFESYVANLAQSKVNIAYKDWDHVEEVLKNMI</sequence>
<proteinExistence type="predicted"/>
<reference evidence="1" key="1">
    <citation type="submission" date="2018-05" db="EMBL/GenBank/DDBJ databases">
        <title>Draft genome of Mucuna pruriens seed.</title>
        <authorList>
            <person name="Nnadi N.E."/>
            <person name="Vos R."/>
            <person name="Hasami M.H."/>
            <person name="Devisetty U.K."/>
            <person name="Aguiy J.C."/>
        </authorList>
    </citation>
    <scope>NUCLEOTIDE SEQUENCE [LARGE SCALE GENOMIC DNA]</scope>
    <source>
        <strain evidence="1">JCA_2017</strain>
    </source>
</reference>
<dbReference type="Proteomes" id="UP000257109">
    <property type="component" value="Unassembled WGS sequence"/>
</dbReference>
<name>A0A371FKD5_MUCPR</name>